<evidence type="ECO:0000313" key="2">
    <source>
        <dbReference type="EMBL" id="VVE44523.1"/>
    </source>
</evidence>
<dbReference type="InterPro" id="IPR036520">
    <property type="entry name" value="UPF0759_sf"/>
</dbReference>
<dbReference type="RefSeq" id="WP_150622875.1">
    <property type="nucleotide sequence ID" value="NZ_CABPSM010000016.1"/>
</dbReference>
<evidence type="ECO:0000256" key="1">
    <source>
        <dbReference type="SAM" id="MobiDB-lite"/>
    </source>
</evidence>
<name>A0A5E4Y855_9BURK</name>
<sequence length="377" mass="40364">MSQFDLFGTPPDDPPTGGRAGQVDGNAPAQQSTDPRKRAARRSGVGAADIPAATQTLGNQLPGRIRLGTSSWSFPGWKGIVWDDDYSDTKLSRQGLTAYASHPVLRCVGIDRSFYKPMSIVEYQKYAQQVPDDFRFLVKAPSVVTDAVVRGEKGEGLSVNPCFLDARIATEQFVAPCLAGLGPKAGVLVFQVSPLPVELLRDIPALVQRIEAFFAALPPLPQGEISPEGVATAGPCYALEIRDGALLTPRLMRALGQLGVRYCIGLHARMPHAERQAAALAMLDETGAGPLVVRWNLNSGHRYEQAKAKYAPFDKIVDPDPATRNVLAALATHYALAGHPVYVIVNNKAEGSSPLSCQALAERINELSRTSSAASAD</sequence>
<reference evidence="2 3" key="1">
    <citation type="submission" date="2019-08" db="EMBL/GenBank/DDBJ databases">
        <authorList>
            <person name="Peeters C."/>
        </authorList>
    </citation>
    <scope>NUCLEOTIDE SEQUENCE [LARGE SCALE GENOMIC DNA]</scope>
    <source>
        <strain evidence="2 3">LMG 31112</strain>
    </source>
</reference>
<dbReference type="Gene3D" id="3.20.20.410">
    <property type="entry name" value="Protein of unknown function UPF0759"/>
    <property type="match status" value="1"/>
</dbReference>
<dbReference type="PANTHER" id="PTHR30348:SF4">
    <property type="entry name" value="DUF72 DOMAIN-CONTAINING PROTEIN"/>
    <property type="match status" value="1"/>
</dbReference>
<dbReference type="Proteomes" id="UP000343317">
    <property type="component" value="Unassembled WGS sequence"/>
</dbReference>
<feature type="region of interest" description="Disordered" evidence="1">
    <location>
        <begin position="1"/>
        <end position="49"/>
    </location>
</feature>
<dbReference type="SUPFAM" id="SSF117396">
    <property type="entry name" value="TM1631-like"/>
    <property type="match status" value="1"/>
</dbReference>
<protein>
    <recommendedName>
        <fullName evidence="4">DUF72 domain-containing protein</fullName>
    </recommendedName>
</protein>
<proteinExistence type="predicted"/>
<evidence type="ECO:0008006" key="4">
    <source>
        <dbReference type="Google" id="ProtNLM"/>
    </source>
</evidence>
<dbReference type="InterPro" id="IPR002763">
    <property type="entry name" value="DUF72"/>
</dbReference>
<dbReference type="AlphaFoldDB" id="A0A5E4Y855"/>
<organism evidence="2 3">
    <name type="scientific">Pandoraea horticolens</name>
    <dbReference type="NCBI Taxonomy" id="2508298"/>
    <lineage>
        <taxon>Bacteria</taxon>
        <taxon>Pseudomonadati</taxon>
        <taxon>Pseudomonadota</taxon>
        <taxon>Betaproteobacteria</taxon>
        <taxon>Burkholderiales</taxon>
        <taxon>Burkholderiaceae</taxon>
        <taxon>Pandoraea</taxon>
    </lineage>
</organism>
<dbReference type="EMBL" id="CABPSM010000016">
    <property type="protein sequence ID" value="VVE44523.1"/>
    <property type="molecule type" value="Genomic_DNA"/>
</dbReference>
<dbReference type="Pfam" id="PF01904">
    <property type="entry name" value="DUF72"/>
    <property type="match status" value="1"/>
</dbReference>
<dbReference type="PANTHER" id="PTHR30348">
    <property type="entry name" value="UNCHARACTERIZED PROTEIN YECE"/>
    <property type="match status" value="1"/>
</dbReference>
<keyword evidence="3" id="KW-1185">Reference proteome</keyword>
<accession>A0A5E4Y855</accession>
<evidence type="ECO:0000313" key="3">
    <source>
        <dbReference type="Proteomes" id="UP000343317"/>
    </source>
</evidence>
<gene>
    <name evidence="2" type="ORF">PHO31112_04330</name>
</gene>